<sequence length="198" mass="21183">MPPAPAWTHPSLPWLSSLGSARPCHLLLQPRTKDDPSRRAANSRVLPRPAIRRRGADLLCRRCSAAPQLAAYAKLAPTPSRTLHCPGALLTPFLSCEPLTNRARTGARSPRTASPKDKNLTTAHLLPLSPPIQISSTTVESRKIPNSVAADIAGKFELLRTFIVVVAPALPPLTVNLPSPTTTSSSDGLVSFLAARRC</sequence>
<name>A0A5J9W836_9POAL</name>
<protein>
    <submittedName>
        <fullName evidence="2">Uncharacterized protein</fullName>
    </submittedName>
</protein>
<reference evidence="2 3" key="1">
    <citation type="journal article" date="2019" name="Sci. Rep.">
        <title>A high-quality genome of Eragrostis curvula grass provides insights into Poaceae evolution and supports new strategies to enhance forage quality.</title>
        <authorList>
            <person name="Carballo J."/>
            <person name="Santos B.A.C.M."/>
            <person name="Zappacosta D."/>
            <person name="Garbus I."/>
            <person name="Selva J.P."/>
            <person name="Gallo C.A."/>
            <person name="Diaz A."/>
            <person name="Albertini E."/>
            <person name="Caccamo M."/>
            <person name="Echenique V."/>
        </authorList>
    </citation>
    <scope>NUCLEOTIDE SEQUENCE [LARGE SCALE GENOMIC DNA]</scope>
    <source>
        <strain evidence="3">cv. Victoria</strain>
        <tissue evidence="2">Leaf</tissue>
    </source>
</reference>
<feature type="region of interest" description="Disordered" evidence="1">
    <location>
        <begin position="29"/>
        <end position="48"/>
    </location>
</feature>
<evidence type="ECO:0000313" key="3">
    <source>
        <dbReference type="Proteomes" id="UP000324897"/>
    </source>
</evidence>
<proteinExistence type="predicted"/>
<organism evidence="2 3">
    <name type="scientific">Eragrostis curvula</name>
    <name type="common">weeping love grass</name>
    <dbReference type="NCBI Taxonomy" id="38414"/>
    <lineage>
        <taxon>Eukaryota</taxon>
        <taxon>Viridiplantae</taxon>
        <taxon>Streptophyta</taxon>
        <taxon>Embryophyta</taxon>
        <taxon>Tracheophyta</taxon>
        <taxon>Spermatophyta</taxon>
        <taxon>Magnoliopsida</taxon>
        <taxon>Liliopsida</taxon>
        <taxon>Poales</taxon>
        <taxon>Poaceae</taxon>
        <taxon>PACMAD clade</taxon>
        <taxon>Chloridoideae</taxon>
        <taxon>Eragrostideae</taxon>
        <taxon>Eragrostidinae</taxon>
        <taxon>Eragrostis</taxon>
    </lineage>
</organism>
<dbReference type="AlphaFoldDB" id="A0A5J9W836"/>
<evidence type="ECO:0000313" key="2">
    <source>
        <dbReference type="EMBL" id="TVU44087.1"/>
    </source>
</evidence>
<dbReference type="EMBL" id="RWGY01000004">
    <property type="protein sequence ID" value="TVU44087.1"/>
    <property type="molecule type" value="Genomic_DNA"/>
</dbReference>
<dbReference type="Gramene" id="TVU44087">
    <property type="protein sequence ID" value="TVU44087"/>
    <property type="gene ID" value="EJB05_03517"/>
</dbReference>
<dbReference type="Proteomes" id="UP000324897">
    <property type="component" value="Chromosome 5"/>
</dbReference>
<comment type="caution">
    <text evidence="2">The sequence shown here is derived from an EMBL/GenBank/DDBJ whole genome shotgun (WGS) entry which is preliminary data.</text>
</comment>
<feature type="non-terminal residue" evidence="2">
    <location>
        <position position="1"/>
    </location>
</feature>
<accession>A0A5J9W836</accession>
<keyword evidence="3" id="KW-1185">Reference proteome</keyword>
<evidence type="ECO:0000256" key="1">
    <source>
        <dbReference type="SAM" id="MobiDB-lite"/>
    </source>
</evidence>
<gene>
    <name evidence="2" type="ORF">EJB05_03517</name>
</gene>